<dbReference type="Gramene" id="TKW14918">
    <property type="protein sequence ID" value="TKW14918"/>
    <property type="gene ID" value="SEVIR_5G198620v2"/>
</dbReference>
<evidence type="ECO:0000313" key="3">
    <source>
        <dbReference type="Proteomes" id="UP000298652"/>
    </source>
</evidence>
<feature type="region of interest" description="Disordered" evidence="1">
    <location>
        <begin position="1"/>
        <end position="59"/>
    </location>
</feature>
<evidence type="ECO:0000256" key="1">
    <source>
        <dbReference type="SAM" id="MobiDB-lite"/>
    </source>
</evidence>
<dbReference type="Proteomes" id="UP000298652">
    <property type="component" value="Chromosome 5"/>
</dbReference>
<evidence type="ECO:0000313" key="2">
    <source>
        <dbReference type="EMBL" id="TKW14918.1"/>
    </source>
</evidence>
<keyword evidence="3" id="KW-1185">Reference proteome</keyword>
<feature type="compositionally biased region" description="Polar residues" evidence="1">
    <location>
        <begin position="1"/>
        <end position="16"/>
    </location>
</feature>
<organism evidence="2 3">
    <name type="scientific">Setaria viridis</name>
    <name type="common">Green bristlegrass</name>
    <name type="synonym">Setaria italica subsp. viridis</name>
    <dbReference type="NCBI Taxonomy" id="4556"/>
    <lineage>
        <taxon>Eukaryota</taxon>
        <taxon>Viridiplantae</taxon>
        <taxon>Streptophyta</taxon>
        <taxon>Embryophyta</taxon>
        <taxon>Tracheophyta</taxon>
        <taxon>Spermatophyta</taxon>
        <taxon>Magnoliopsida</taxon>
        <taxon>Liliopsida</taxon>
        <taxon>Poales</taxon>
        <taxon>Poaceae</taxon>
        <taxon>PACMAD clade</taxon>
        <taxon>Panicoideae</taxon>
        <taxon>Panicodae</taxon>
        <taxon>Paniceae</taxon>
        <taxon>Cenchrinae</taxon>
        <taxon>Setaria</taxon>
    </lineage>
</organism>
<dbReference type="EMBL" id="CM016556">
    <property type="protein sequence ID" value="TKW14918.1"/>
    <property type="molecule type" value="Genomic_DNA"/>
</dbReference>
<protein>
    <submittedName>
        <fullName evidence="2">Uncharacterized protein</fullName>
    </submittedName>
</protein>
<dbReference type="AlphaFoldDB" id="A0A4U6UG15"/>
<feature type="compositionally biased region" description="Basic residues" evidence="1">
    <location>
        <begin position="89"/>
        <end position="102"/>
    </location>
</feature>
<gene>
    <name evidence="2" type="ORF">SEVIR_5G198620v2</name>
</gene>
<proteinExistence type="predicted"/>
<sequence>MPASTHPDSWSRQAAPSSGGQSRQTRSSKLQLEPPLIPIRAEQAHQALKHQPGSCKATSSSFTSCSATFQINAKPNPSQKPAPGAASSRIHRQSRSSSRIHGHPSGSPNCLTPLRPKGKCAGMVAGRGPSRKGEVAGREQEAVTTRFGCRQRRGRGILVISRSFVFKTSIIMSAVSSTKLPQNFSVF</sequence>
<reference evidence="2" key="1">
    <citation type="submission" date="2019-03" db="EMBL/GenBank/DDBJ databases">
        <title>WGS assembly of Setaria viridis.</title>
        <authorList>
            <person name="Huang P."/>
            <person name="Jenkins J."/>
            <person name="Grimwood J."/>
            <person name="Barry K."/>
            <person name="Healey A."/>
            <person name="Mamidi S."/>
            <person name="Sreedasyam A."/>
            <person name="Shu S."/>
            <person name="Feldman M."/>
            <person name="Wu J."/>
            <person name="Yu Y."/>
            <person name="Chen C."/>
            <person name="Johnson J."/>
            <person name="Rokhsar D."/>
            <person name="Baxter I."/>
            <person name="Schmutz J."/>
            <person name="Brutnell T."/>
            <person name="Kellogg E."/>
        </authorList>
    </citation>
    <scope>NUCLEOTIDE SEQUENCE [LARGE SCALE GENOMIC DNA]</scope>
</reference>
<accession>A0A4U6UG15</accession>
<feature type="compositionally biased region" description="Low complexity" evidence="1">
    <location>
        <begin position="17"/>
        <end position="28"/>
    </location>
</feature>
<name>A0A4U6UG15_SETVI</name>
<feature type="region of interest" description="Disordered" evidence="1">
    <location>
        <begin position="71"/>
        <end position="115"/>
    </location>
</feature>